<gene>
    <name evidence="4" type="ORF">HRG_01646</name>
</gene>
<dbReference type="InterPro" id="IPR051468">
    <property type="entry name" value="Fungal_SecMetab_SDRs"/>
</dbReference>
<dbReference type="AlphaFoldDB" id="A0A9P8N7V7"/>
<comment type="caution">
    <text evidence="4">The sequence shown here is derived from an EMBL/GenBank/DDBJ whole genome shotgun (WGS) entry which is preliminary data.</text>
</comment>
<protein>
    <submittedName>
        <fullName evidence="4">Short chain dehydrogenase domain-containing protein</fullName>
    </submittedName>
</protein>
<dbReference type="GO" id="GO:0016491">
    <property type="term" value="F:oxidoreductase activity"/>
    <property type="evidence" value="ECO:0007669"/>
    <property type="project" value="UniProtKB-KW"/>
</dbReference>
<keyword evidence="3" id="KW-0560">Oxidoreductase</keyword>
<dbReference type="PRINTS" id="PR00081">
    <property type="entry name" value="GDHRDH"/>
</dbReference>
<reference evidence="4" key="1">
    <citation type="submission" date="2021-09" db="EMBL/GenBank/DDBJ databases">
        <title>A high-quality genome of the endoparasitic fungus Hirsutella rhossiliensis with a comparison of Hirsutella genomes reveals transposable elements contributing to genome size variation.</title>
        <authorList>
            <person name="Lin R."/>
            <person name="Jiao Y."/>
            <person name="Sun X."/>
            <person name="Ling J."/>
            <person name="Xie B."/>
            <person name="Cheng X."/>
        </authorList>
    </citation>
    <scope>NUCLEOTIDE SEQUENCE</scope>
    <source>
        <strain evidence="4">HR02</strain>
    </source>
</reference>
<dbReference type="SUPFAM" id="SSF51735">
    <property type="entry name" value="NAD(P)-binding Rossmann-fold domains"/>
    <property type="match status" value="1"/>
</dbReference>
<organism evidence="4 5">
    <name type="scientific">Hirsutella rhossiliensis</name>
    <dbReference type="NCBI Taxonomy" id="111463"/>
    <lineage>
        <taxon>Eukaryota</taxon>
        <taxon>Fungi</taxon>
        <taxon>Dikarya</taxon>
        <taxon>Ascomycota</taxon>
        <taxon>Pezizomycotina</taxon>
        <taxon>Sordariomycetes</taxon>
        <taxon>Hypocreomycetidae</taxon>
        <taxon>Hypocreales</taxon>
        <taxon>Ophiocordycipitaceae</taxon>
        <taxon>Hirsutella</taxon>
    </lineage>
</organism>
<dbReference type="GeneID" id="68350775"/>
<keyword evidence="2" id="KW-0521">NADP</keyword>
<dbReference type="Gene3D" id="3.40.50.720">
    <property type="entry name" value="NAD(P)-binding Rossmann-like Domain"/>
    <property type="match status" value="1"/>
</dbReference>
<dbReference type="GO" id="GO:0005737">
    <property type="term" value="C:cytoplasm"/>
    <property type="evidence" value="ECO:0007669"/>
    <property type="project" value="TreeGrafter"/>
</dbReference>
<dbReference type="RefSeq" id="XP_044723750.1">
    <property type="nucleotide sequence ID" value="XM_044860117.1"/>
</dbReference>
<evidence type="ECO:0000256" key="3">
    <source>
        <dbReference type="ARBA" id="ARBA00023002"/>
    </source>
</evidence>
<dbReference type="Pfam" id="PF00106">
    <property type="entry name" value="adh_short"/>
    <property type="match status" value="1"/>
</dbReference>
<dbReference type="Proteomes" id="UP000824596">
    <property type="component" value="Unassembled WGS sequence"/>
</dbReference>
<dbReference type="InterPro" id="IPR020904">
    <property type="entry name" value="Sc_DH/Rdtase_CS"/>
</dbReference>
<evidence type="ECO:0000313" key="4">
    <source>
        <dbReference type="EMBL" id="KAH0966237.1"/>
    </source>
</evidence>
<accession>A0A9P8N7V7</accession>
<dbReference type="OrthoDB" id="7289984at2759"/>
<dbReference type="EMBL" id="JAIZPD010000002">
    <property type="protein sequence ID" value="KAH0966237.1"/>
    <property type="molecule type" value="Genomic_DNA"/>
</dbReference>
<evidence type="ECO:0000256" key="1">
    <source>
        <dbReference type="ARBA" id="ARBA00006484"/>
    </source>
</evidence>
<dbReference type="InterPro" id="IPR002347">
    <property type="entry name" value="SDR_fam"/>
</dbReference>
<comment type="similarity">
    <text evidence="1">Belongs to the short-chain dehydrogenases/reductases (SDR) family.</text>
</comment>
<proteinExistence type="inferred from homology"/>
<dbReference type="CDD" id="cd05325">
    <property type="entry name" value="carb_red_sniffer_like_SDR_c"/>
    <property type="match status" value="1"/>
</dbReference>
<dbReference type="InterPro" id="IPR036291">
    <property type="entry name" value="NAD(P)-bd_dom_sf"/>
</dbReference>
<dbReference type="PANTHER" id="PTHR43544:SF7">
    <property type="entry name" value="NADB-LER2"/>
    <property type="match status" value="1"/>
</dbReference>
<name>A0A9P8N7V7_9HYPO</name>
<evidence type="ECO:0000256" key="2">
    <source>
        <dbReference type="ARBA" id="ARBA00022857"/>
    </source>
</evidence>
<keyword evidence="5" id="KW-1185">Reference proteome</keyword>
<dbReference type="PROSITE" id="PS00061">
    <property type="entry name" value="ADH_SHORT"/>
    <property type="match status" value="1"/>
</dbReference>
<dbReference type="PANTHER" id="PTHR43544">
    <property type="entry name" value="SHORT-CHAIN DEHYDROGENASE/REDUCTASE"/>
    <property type="match status" value="1"/>
</dbReference>
<sequence length="257" mass="27577">MADNWTYLITGSNRGIGKQMVADLLIRPATTVVATVRNPSASTSQSLKALPTAAGSRLAILAVDEDTPEIGYSSIPKRAAEAGIDRVDVAVANAGASGSFDWVLETDPEEVRRCFEVNSIGPFKLFQACWPLLDRSDPALGPGGKKFVLVTSFVGSIAGLEAESFPSAAYGMSKAGANWMAKKMSVEFKDRGLKVGIIHPGWVRTDMGQSLADAVGLEQPPMTIEDSSRLVLEQIDKLSFDTTHGKFINFDGQELPW</sequence>
<evidence type="ECO:0000313" key="5">
    <source>
        <dbReference type="Proteomes" id="UP000824596"/>
    </source>
</evidence>